<dbReference type="Proteomes" id="UP001198242">
    <property type="component" value="Unassembled WGS sequence"/>
</dbReference>
<evidence type="ECO:0000256" key="2">
    <source>
        <dbReference type="ARBA" id="ARBA00010765"/>
    </source>
</evidence>
<dbReference type="SFLD" id="SFLDG01278">
    <property type="entry name" value="biotin_synthase_like"/>
    <property type="match status" value="1"/>
</dbReference>
<dbReference type="NCBIfam" id="TIGR00433">
    <property type="entry name" value="bioB"/>
    <property type="match status" value="1"/>
</dbReference>
<feature type="binding site" evidence="16 17">
    <location>
        <position position="136"/>
    </location>
    <ligand>
        <name>[2Fe-2S] cluster</name>
        <dbReference type="ChEBI" id="CHEBI:190135"/>
    </ligand>
</feature>
<reference evidence="19 20" key="1">
    <citation type="submission" date="2021-10" db="EMBL/GenBank/DDBJ databases">
        <title>Anaerobic single-cell dispensing facilitates the cultivation of human gut bacteria.</title>
        <authorList>
            <person name="Afrizal A."/>
        </authorList>
    </citation>
    <scope>NUCLEOTIDE SEQUENCE [LARGE SCALE GENOMIC DNA]</scope>
    <source>
        <strain evidence="19 20">CLA-AA-H232</strain>
    </source>
</reference>
<dbReference type="GO" id="GO:0051539">
    <property type="term" value="F:4 iron, 4 sulfur cluster binding"/>
    <property type="evidence" value="ECO:0007669"/>
    <property type="project" value="UniProtKB-KW"/>
</dbReference>
<organism evidence="19 20">
    <name type="scientific">Hominilimicola fabiformis</name>
    <dbReference type="NCBI Taxonomy" id="2885356"/>
    <lineage>
        <taxon>Bacteria</taxon>
        <taxon>Bacillati</taxon>
        <taxon>Bacillota</taxon>
        <taxon>Clostridia</taxon>
        <taxon>Eubacteriales</taxon>
        <taxon>Oscillospiraceae</taxon>
        <taxon>Hominilimicola</taxon>
    </lineage>
</organism>
<comment type="caution">
    <text evidence="19">The sequence shown here is derived from an EMBL/GenBank/DDBJ whole genome shotgun (WGS) entry which is preliminary data.</text>
</comment>
<evidence type="ECO:0000256" key="17">
    <source>
        <dbReference type="PIRSR" id="PIRSR001619-1"/>
    </source>
</evidence>
<evidence type="ECO:0000313" key="20">
    <source>
        <dbReference type="Proteomes" id="UP001198242"/>
    </source>
</evidence>
<evidence type="ECO:0000256" key="10">
    <source>
        <dbReference type="ARBA" id="ARBA00022756"/>
    </source>
</evidence>
<dbReference type="FunFam" id="3.20.20.70:FF:000026">
    <property type="entry name" value="Biotin synthase"/>
    <property type="match status" value="1"/>
</dbReference>
<comment type="catalytic activity">
    <reaction evidence="13 16">
        <text>(4R,5S)-dethiobiotin + (sulfur carrier)-SH + 2 reduced [2Fe-2S]-[ferredoxin] + 2 S-adenosyl-L-methionine = (sulfur carrier)-H + biotin + 2 5'-deoxyadenosine + 2 L-methionine + 2 oxidized [2Fe-2S]-[ferredoxin]</text>
        <dbReference type="Rhea" id="RHEA:22060"/>
        <dbReference type="Rhea" id="RHEA-COMP:10000"/>
        <dbReference type="Rhea" id="RHEA-COMP:10001"/>
        <dbReference type="Rhea" id="RHEA-COMP:14737"/>
        <dbReference type="Rhea" id="RHEA-COMP:14739"/>
        <dbReference type="ChEBI" id="CHEBI:17319"/>
        <dbReference type="ChEBI" id="CHEBI:29917"/>
        <dbReference type="ChEBI" id="CHEBI:33737"/>
        <dbReference type="ChEBI" id="CHEBI:33738"/>
        <dbReference type="ChEBI" id="CHEBI:57586"/>
        <dbReference type="ChEBI" id="CHEBI:57844"/>
        <dbReference type="ChEBI" id="CHEBI:59789"/>
        <dbReference type="ChEBI" id="CHEBI:64428"/>
        <dbReference type="ChEBI" id="CHEBI:149473"/>
        <dbReference type="EC" id="2.8.1.6"/>
    </reaction>
</comment>
<dbReference type="Pfam" id="PF04055">
    <property type="entry name" value="Radical_SAM"/>
    <property type="match status" value="1"/>
</dbReference>
<evidence type="ECO:0000313" key="19">
    <source>
        <dbReference type="EMBL" id="MCC2210247.1"/>
    </source>
</evidence>
<dbReference type="SMART" id="SM00876">
    <property type="entry name" value="BATS"/>
    <property type="match status" value="1"/>
</dbReference>
<comment type="cofactor">
    <cofactor evidence="17">
        <name>[2Fe-2S] cluster</name>
        <dbReference type="ChEBI" id="CHEBI:190135"/>
    </cofactor>
    <text evidence="17">Binds 1 [2Fe-2S] cluster. The cluster is coordinated with 3 cysteines and 1 arginine.</text>
</comment>
<evidence type="ECO:0000256" key="1">
    <source>
        <dbReference type="ARBA" id="ARBA00004942"/>
    </source>
</evidence>
<keyword evidence="7 16" id="KW-0949">S-adenosyl-L-methionine</keyword>
<keyword evidence="12 16" id="KW-0411">Iron-sulfur</keyword>
<keyword evidence="6 16" id="KW-0808">Transferase</keyword>
<evidence type="ECO:0000259" key="18">
    <source>
        <dbReference type="PROSITE" id="PS51918"/>
    </source>
</evidence>
<feature type="binding site" evidence="16 17">
    <location>
        <position position="196"/>
    </location>
    <ligand>
        <name>[2Fe-2S] cluster</name>
        <dbReference type="ChEBI" id="CHEBI:190135"/>
    </ligand>
</feature>
<feature type="binding site" evidence="16 17">
    <location>
        <position position="266"/>
    </location>
    <ligand>
        <name>[2Fe-2S] cluster</name>
        <dbReference type="ChEBI" id="CHEBI:190135"/>
    </ligand>
</feature>
<feature type="binding site" evidence="16 17">
    <location>
        <position position="64"/>
    </location>
    <ligand>
        <name>[4Fe-4S] cluster</name>
        <dbReference type="ChEBI" id="CHEBI:49883"/>
        <note>4Fe-4S-S-AdoMet</note>
    </ligand>
</feature>
<dbReference type="SMART" id="SM00729">
    <property type="entry name" value="Elp3"/>
    <property type="match status" value="1"/>
</dbReference>
<keyword evidence="11 16" id="KW-0408">Iron</keyword>
<comment type="subunit">
    <text evidence="3 16">Homodimer.</text>
</comment>
<dbReference type="RefSeq" id="WP_117964896.1">
    <property type="nucleotide sequence ID" value="NZ_JAJEQM010000006.1"/>
</dbReference>
<evidence type="ECO:0000256" key="16">
    <source>
        <dbReference type="HAMAP-Rule" id="MF_01694"/>
    </source>
</evidence>
<proteinExistence type="inferred from homology"/>
<comment type="cofactor">
    <cofactor evidence="16">
        <name>[2Fe-2S] cluster</name>
        <dbReference type="ChEBI" id="CHEBI:190135"/>
    </cofactor>
    <text evidence="16">Binds 1 [2Fe-2S] cluster. The cluster is coordinated with 3 cysteines and 1 arginine.</text>
</comment>
<evidence type="ECO:0000256" key="7">
    <source>
        <dbReference type="ARBA" id="ARBA00022691"/>
    </source>
</evidence>
<evidence type="ECO:0000256" key="6">
    <source>
        <dbReference type="ARBA" id="ARBA00022679"/>
    </source>
</evidence>
<comment type="function">
    <text evidence="14 16">Catalyzes the conversion of dethiobiotin (DTB) to biotin by the insertion of a sulfur atom into dethiobiotin via a radical-based mechanism.</text>
</comment>
<comment type="cofactor">
    <cofactor evidence="16 17">
        <name>[4Fe-4S] cluster</name>
        <dbReference type="ChEBI" id="CHEBI:49883"/>
    </cofactor>
    <text evidence="16 17">Binds 1 [4Fe-4S] cluster. The cluster is coordinated with 3 cysteines and an exchangeable S-adenosyl-L-methionine.</text>
</comment>
<dbReference type="GO" id="GO:0004076">
    <property type="term" value="F:biotin synthase activity"/>
    <property type="evidence" value="ECO:0007669"/>
    <property type="project" value="UniProtKB-UniRule"/>
</dbReference>
<dbReference type="CDD" id="cd01335">
    <property type="entry name" value="Radical_SAM"/>
    <property type="match status" value="1"/>
</dbReference>
<dbReference type="GO" id="GO:0051537">
    <property type="term" value="F:2 iron, 2 sulfur cluster binding"/>
    <property type="evidence" value="ECO:0007669"/>
    <property type="project" value="UniProtKB-KW"/>
</dbReference>
<dbReference type="HAMAP" id="MF_01694">
    <property type="entry name" value="BioB"/>
    <property type="match status" value="1"/>
</dbReference>
<dbReference type="InterPro" id="IPR006638">
    <property type="entry name" value="Elp3/MiaA/NifB-like_rSAM"/>
</dbReference>
<gene>
    <name evidence="16 19" type="primary">bioB</name>
    <name evidence="19" type="ORF">LKE05_05515</name>
</gene>
<dbReference type="EMBL" id="JAJEQM010000006">
    <property type="protein sequence ID" value="MCC2210247.1"/>
    <property type="molecule type" value="Genomic_DNA"/>
</dbReference>
<dbReference type="SFLD" id="SFLDS00029">
    <property type="entry name" value="Radical_SAM"/>
    <property type="match status" value="1"/>
</dbReference>
<evidence type="ECO:0000256" key="12">
    <source>
        <dbReference type="ARBA" id="ARBA00023014"/>
    </source>
</evidence>
<dbReference type="SFLD" id="SFLDG01060">
    <property type="entry name" value="BATS_domain_containing"/>
    <property type="match status" value="1"/>
</dbReference>
<dbReference type="InterPro" id="IPR007197">
    <property type="entry name" value="rSAM"/>
</dbReference>
<dbReference type="Gene3D" id="3.20.20.70">
    <property type="entry name" value="Aldolase class I"/>
    <property type="match status" value="1"/>
</dbReference>
<evidence type="ECO:0000256" key="3">
    <source>
        <dbReference type="ARBA" id="ARBA00011738"/>
    </source>
</evidence>
<dbReference type="AlphaFoldDB" id="A0AAE3J963"/>
<dbReference type="GO" id="GO:0009102">
    <property type="term" value="P:biotin biosynthetic process"/>
    <property type="evidence" value="ECO:0007669"/>
    <property type="project" value="UniProtKB-UniRule"/>
</dbReference>
<accession>A0AAE3J963</accession>
<dbReference type="InterPro" id="IPR058240">
    <property type="entry name" value="rSAM_sf"/>
</dbReference>
<evidence type="ECO:0000256" key="14">
    <source>
        <dbReference type="ARBA" id="ARBA00057568"/>
    </source>
</evidence>
<feature type="binding site" evidence="16 17">
    <location>
        <position position="104"/>
    </location>
    <ligand>
        <name>[2Fe-2S] cluster</name>
        <dbReference type="ChEBI" id="CHEBI:190135"/>
    </ligand>
</feature>
<keyword evidence="10 16" id="KW-0093">Biotin biosynthesis</keyword>
<sequence length="323" mass="35373">MIEELKNKIFSGEMITKDEAMSLIDAPIDELCKAADEIREKFCDNVFDICTIINAKSGRCSEDCKYCAQSAFHCTNVEEYPLLDKETVVNAAKKSADKGIKRFSLVASGKRLSDSEVDKVCEIIKEIRKISDISVCASLGLLNEEQFKRLKDAGLTRVHNNLESSRNYFPNVCTTHTYDDKINAIKAAKKAGLSVCSGGIAGLGESMEDRIDMAFEVRNLGVSSMPVNMLNPIKGTPYENNKKLTKDDMRRICAIFRFINPSAAIRLAGGRILLDDGGKSCFESGANAAISGDMLTTTGETVMSDMQLIKSLGFTAGLLDEVK</sequence>
<dbReference type="InterPro" id="IPR010722">
    <property type="entry name" value="BATS_dom"/>
</dbReference>
<feature type="domain" description="Radical SAM core" evidence="18">
    <location>
        <begin position="42"/>
        <end position="271"/>
    </location>
</feature>
<evidence type="ECO:0000256" key="11">
    <source>
        <dbReference type="ARBA" id="ARBA00023004"/>
    </source>
</evidence>
<dbReference type="InterPro" id="IPR013785">
    <property type="entry name" value="Aldolase_TIM"/>
</dbReference>
<dbReference type="PANTHER" id="PTHR22976:SF2">
    <property type="entry name" value="BIOTIN SYNTHASE, MITOCHONDRIAL"/>
    <property type="match status" value="1"/>
</dbReference>
<comment type="pathway">
    <text evidence="1 16">Cofactor biosynthesis; biotin biosynthesis; biotin from 7,8-diaminononanoate: step 2/2.</text>
</comment>
<evidence type="ECO:0000256" key="15">
    <source>
        <dbReference type="ARBA" id="ARBA00070199"/>
    </source>
</evidence>
<dbReference type="GO" id="GO:0005506">
    <property type="term" value="F:iron ion binding"/>
    <property type="evidence" value="ECO:0007669"/>
    <property type="project" value="UniProtKB-UniRule"/>
</dbReference>
<feature type="binding site" evidence="16 17">
    <location>
        <position position="60"/>
    </location>
    <ligand>
        <name>[4Fe-4S] cluster</name>
        <dbReference type="ChEBI" id="CHEBI:49883"/>
        <note>4Fe-4S-S-AdoMet</note>
    </ligand>
</feature>
<evidence type="ECO:0000256" key="4">
    <source>
        <dbReference type="ARBA" id="ARBA00012236"/>
    </source>
</evidence>
<evidence type="ECO:0000256" key="5">
    <source>
        <dbReference type="ARBA" id="ARBA00022485"/>
    </source>
</evidence>
<evidence type="ECO:0000256" key="9">
    <source>
        <dbReference type="ARBA" id="ARBA00022723"/>
    </source>
</evidence>
<keyword evidence="8 16" id="KW-0001">2Fe-2S</keyword>
<dbReference type="PANTHER" id="PTHR22976">
    <property type="entry name" value="BIOTIN SYNTHASE"/>
    <property type="match status" value="1"/>
</dbReference>
<protein>
    <recommendedName>
        <fullName evidence="15 16">Biotin synthase</fullName>
        <ecNumber evidence="4 16">2.8.1.6</ecNumber>
    </recommendedName>
</protein>
<dbReference type="PROSITE" id="PS51918">
    <property type="entry name" value="RADICAL_SAM"/>
    <property type="match status" value="1"/>
</dbReference>
<dbReference type="EC" id="2.8.1.6" evidence="4 16"/>
<dbReference type="PIRSF" id="PIRSF001619">
    <property type="entry name" value="Biotin_synth"/>
    <property type="match status" value="1"/>
</dbReference>
<evidence type="ECO:0000256" key="13">
    <source>
        <dbReference type="ARBA" id="ARBA00051157"/>
    </source>
</evidence>
<keyword evidence="9 16" id="KW-0479">Metal-binding</keyword>
<dbReference type="InterPro" id="IPR002684">
    <property type="entry name" value="Biotin_synth/BioAB"/>
</dbReference>
<keyword evidence="5 16" id="KW-0004">4Fe-4S</keyword>
<dbReference type="SUPFAM" id="SSF102114">
    <property type="entry name" value="Radical SAM enzymes"/>
    <property type="match status" value="1"/>
</dbReference>
<name>A0AAE3J963_9FIRM</name>
<feature type="binding site" evidence="16 17">
    <location>
        <position position="67"/>
    </location>
    <ligand>
        <name>[4Fe-4S] cluster</name>
        <dbReference type="ChEBI" id="CHEBI:49883"/>
        <note>4Fe-4S-S-AdoMet</note>
    </ligand>
</feature>
<evidence type="ECO:0000256" key="8">
    <source>
        <dbReference type="ARBA" id="ARBA00022714"/>
    </source>
</evidence>
<dbReference type="InterPro" id="IPR024177">
    <property type="entry name" value="Biotin_synthase"/>
</dbReference>
<keyword evidence="20" id="KW-1185">Reference proteome</keyword>
<comment type="similarity">
    <text evidence="2 16">Belongs to the radical SAM superfamily. Biotin synthase family.</text>
</comment>
<dbReference type="Pfam" id="PF06968">
    <property type="entry name" value="BATS"/>
    <property type="match status" value="1"/>
</dbReference>